<evidence type="ECO:0000259" key="2">
    <source>
        <dbReference type="Pfam" id="PF00483"/>
    </source>
</evidence>
<dbReference type="PANTHER" id="PTHR22572">
    <property type="entry name" value="SUGAR-1-PHOSPHATE GUANYL TRANSFERASE"/>
    <property type="match status" value="1"/>
</dbReference>
<dbReference type="AlphaFoldDB" id="A0A5P2CUX7"/>
<protein>
    <submittedName>
        <fullName evidence="3">Nucleoside-diphosphate-sugar pyrophosphorylase</fullName>
    </submittedName>
</protein>
<evidence type="ECO:0000256" key="1">
    <source>
        <dbReference type="SAM" id="MobiDB-lite"/>
    </source>
</evidence>
<evidence type="ECO:0000313" key="3">
    <source>
        <dbReference type="EMBL" id="QES46714.1"/>
    </source>
</evidence>
<dbReference type="InterPro" id="IPR050486">
    <property type="entry name" value="Mannose-1P_guanyltransferase"/>
</dbReference>
<evidence type="ECO:0000313" key="4">
    <source>
        <dbReference type="Proteomes" id="UP000325211"/>
    </source>
</evidence>
<dbReference type="OrthoDB" id="9801810at2"/>
<dbReference type="Pfam" id="PF00483">
    <property type="entry name" value="NTP_transferase"/>
    <property type="match status" value="1"/>
</dbReference>
<feature type="region of interest" description="Disordered" evidence="1">
    <location>
        <begin position="235"/>
        <end position="261"/>
    </location>
</feature>
<dbReference type="InterPro" id="IPR005835">
    <property type="entry name" value="NTP_transferase_dom"/>
</dbReference>
<dbReference type="SUPFAM" id="SSF53448">
    <property type="entry name" value="Nucleotide-diphospho-sugar transferases"/>
    <property type="match status" value="1"/>
</dbReference>
<accession>A0A5P2CUX7</accession>
<dbReference type="InterPro" id="IPR029044">
    <property type="entry name" value="Nucleotide-diphossugar_trans"/>
</dbReference>
<dbReference type="RefSeq" id="WP_150205594.1">
    <property type="nucleotide sequence ID" value="NZ_CP029190.1"/>
</dbReference>
<dbReference type="EMBL" id="CP029190">
    <property type="protein sequence ID" value="QES46714.1"/>
    <property type="molecule type" value="Genomic_DNA"/>
</dbReference>
<gene>
    <name evidence="3" type="ORF">DEJ50_01430</name>
</gene>
<dbReference type="Gene3D" id="3.90.550.10">
    <property type="entry name" value="Spore Coat Polysaccharide Biosynthesis Protein SpsA, Chain A"/>
    <property type="match status" value="1"/>
</dbReference>
<organism evidence="3 4">
    <name type="scientific">Streptomyces venezuelae</name>
    <dbReference type="NCBI Taxonomy" id="54571"/>
    <lineage>
        <taxon>Bacteria</taxon>
        <taxon>Bacillati</taxon>
        <taxon>Actinomycetota</taxon>
        <taxon>Actinomycetes</taxon>
        <taxon>Kitasatosporales</taxon>
        <taxon>Streptomycetaceae</taxon>
        <taxon>Streptomyces</taxon>
    </lineage>
</organism>
<reference evidence="3 4" key="1">
    <citation type="submission" date="2018-05" db="EMBL/GenBank/DDBJ databases">
        <title>Streptomyces venezuelae.</title>
        <authorList>
            <person name="Kim W."/>
            <person name="Lee N."/>
            <person name="Cho B.-K."/>
        </authorList>
    </citation>
    <scope>NUCLEOTIDE SEQUENCE [LARGE SCALE GENOMIC DNA]</scope>
    <source>
        <strain evidence="3 4">ATCC 21782</strain>
    </source>
</reference>
<feature type="domain" description="Nucleotidyl transferase" evidence="2">
    <location>
        <begin position="3"/>
        <end position="224"/>
    </location>
</feature>
<sequence length="261" mass="28460">MRAVVLAGGEGRRLRPATLKIPKPLMTVDGTPILHLILRQLSGAGFTHVTLSLGYRAHMIEASFGGNRWSGLELDFSLEREPLGTAGPLALLPPPEDSTLVMNADVLTDLDFAALWSRHKKSQATATIALAPQHLDIAHGVVHIDEEERVTDFREKPRMEFLVSSGIYVLEPALLRYLPPRGRYDMPTLLETARRQGERIEGHVFDGAWHDIGTPEQLAEATAAFRADRARYLGRTHGPGRAGPPGAPYARTGSAEEVVGG</sequence>
<name>A0A5P2CUX7_STRVZ</name>
<proteinExistence type="predicted"/>
<dbReference type="Proteomes" id="UP000325211">
    <property type="component" value="Chromosome"/>
</dbReference>